<evidence type="ECO:0000256" key="2">
    <source>
        <dbReference type="ARBA" id="ARBA00006275"/>
    </source>
</evidence>
<sequence>MYKYIFIAFLLLGGIGCTKDLDKTNPGYATLDNYFKNSAELQSGTNAIYSTFHASTLIGREWFFVHDLRSDDVSSGGGQLEVPRGQILNGATTADNAVMSAVWQGLYIVIHRANTVIGSAPNVTDNDAVRDQCVAQAKFFRAWAYFELLTLWGPVPVYTKAVSQSNQFQPRAAETAVYDQIIKDLTDAAGTLNASYSAADQGKITSGAANAMLGRVYMQKGDYAAAKTALLKIVNSSLYRLVDNYNDNFLEETEFNAESIWEAVFVDKGDNSFDWGGTGDGAGNSQSTIRNQEYSPVAWRNLIPSNKFLNEFENSAAGAAKTDPRYKWTVYEAGDHFNNDADVLTDAMQNGNSSTVNGVTKKISWRKFMIIYKQSLSTASYHPGGNNQRIIRYADVLLMLAECANETGDQAGAVTYLNQVRDRPTVAMPHYPTAQFPVGSKEQVTKAIMHERTVELGDEEVRNRDILRWRKMGYFTTDPISYFRKGRDELLPIPQAEIDNNPSLASGGIAAQNPGY</sequence>
<keyword evidence="3" id="KW-0732">Signal</keyword>
<dbReference type="CDD" id="cd08977">
    <property type="entry name" value="SusD"/>
    <property type="match status" value="1"/>
</dbReference>
<organism evidence="8 10">
    <name type="scientific">Chitinophaga sancti</name>
    <dbReference type="NCBI Taxonomy" id="1004"/>
    <lineage>
        <taxon>Bacteria</taxon>
        <taxon>Pseudomonadati</taxon>
        <taxon>Bacteroidota</taxon>
        <taxon>Chitinophagia</taxon>
        <taxon>Chitinophagales</taxon>
        <taxon>Chitinophagaceae</taxon>
        <taxon>Chitinophaga</taxon>
    </lineage>
</organism>
<evidence type="ECO:0000256" key="5">
    <source>
        <dbReference type="ARBA" id="ARBA00023237"/>
    </source>
</evidence>
<evidence type="ECO:0000313" key="10">
    <source>
        <dbReference type="Proteomes" id="UP000183788"/>
    </source>
</evidence>
<dbReference type="SUPFAM" id="SSF48452">
    <property type="entry name" value="TPR-like"/>
    <property type="match status" value="1"/>
</dbReference>
<evidence type="ECO:0000313" key="11">
    <source>
        <dbReference type="Proteomes" id="UP001326715"/>
    </source>
</evidence>
<feature type="domain" description="SusD-like N-terminal" evidence="7">
    <location>
        <begin position="91"/>
        <end position="218"/>
    </location>
</feature>
<reference evidence="8 10" key="1">
    <citation type="submission" date="2016-11" db="EMBL/GenBank/DDBJ databases">
        <authorList>
            <person name="Jaros S."/>
            <person name="Januszkiewicz K."/>
            <person name="Wedrychowicz H."/>
        </authorList>
    </citation>
    <scope>NUCLEOTIDE SEQUENCE [LARGE SCALE GENOMIC DNA]</scope>
    <source>
        <strain evidence="8 10">DSM 784</strain>
    </source>
</reference>
<evidence type="ECO:0000313" key="9">
    <source>
        <dbReference type="EMBL" id="WQG90640.1"/>
    </source>
</evidence>
<dbReference type="Gene3D" id="1.25.40.390">
    <property type="match status" value="1"/>
</dbReference>
<evidence type="ECO:0000256" key="1">
    <source>
        <dbReference type="ARBA" id="ARBA00004442"/>
    </source>
</evidence>
<dbReference type="InterPro" id="IPR011990">
    <property type="entry name" value="TPR-like_helical_dom_sf"/>
</dbReference>
<dbReference type="EMBL" id="CP140154">
    <property type="protein sequence ID" value="WQG90640.1"/>
    <property type="molecule type" value="Genomic_DNA"/>
</dbReference>
<dbReference type="InterPro" id="IPR033985">
    <property type="entry name" value="SusD-like_N"/>
</dbReference>
<dbReference type="Proteomes" id="UP001326715">
    <property type="component" value="Chromosome"/>
</dbReference>
<proteinExistence type="inferred from homology"/>
<dbReference type="PROSITE" id="PS51257">
    <property type="entry name" value="PROKAR_LIPOPROTEIN"/>
    <property type="match status" value="1"/>
</dbReference>
<dbReference type="OrthoDB" id="5694214at2"/>
<dbReference type="InterPro" id="IPR012944">
    <property type="entry name" value="SusD_RagB_dom"/>
</dbReference>
<dbReference type="RefSeq" id="WP_072363691.1">
    <property type="nucleotide sequence ID" value="NZ_CP139972.1"/>
</dbReference>
<evidence type="ECO:0000256" key="3">
    <source>
        <dbReference type="ARBA" id="ARBA00022729"/>
    </source>
</evidence>
<evidence type="ECO:0000259" key="6">
    <source>
        <dbReference type="Pfam" id="PF07980"/>
    </source>
</evidence>
<gene>
    <name evidence="8" type="ORF">SAMN05661012_04728</name>
    <name evidence="9" type="ORF">SR876_03970</name>
</gene>
<dbReference type="AlphaFoldDB" id="A0A1K1S4N4"/>
<comment type="subcellular location">
    <subcellularLocation>
        <location evidence="1">Cell outer membrane</location>
    </subcellularLocation>
</comment>
<dbReference type="Pfam" id="PF07980">
    <property type="entry name" value="SusD_RagB"/>
    <property type="match status" value="1"/>
</dbReference>
<protein>
    <submittedName>
        <fullName evidence="9">RagB/SusD family nutrient uptake outer membrane protein</fullName>
    </submittedName>
    <submittedName>
        <fullName evidence="8">Starch-binding associating with outer membrane</fullName>
    </submittedName>
</protein>
<name>A0A1K1S4N4_9BACT</name>
<keyword evidence="4" id="KW-0472">Membrane</keyword>
<comment type="similarity">
    <text evidence="2">Belongs to the SusD family.</text>
</comment>
<reference evidence="9 11" key="2">
    <citation type="submission" date="2023-11" db="EMBL/GenBank/DDBJ databases">
        <title>MicrobeMod: A computational toolkit for identifying prokaryotic methylation and restriction-modification with nanopore sequencing.</title>
        <authorList>
            <person name="Crits-Christoph A."/>
            <person name="Kang S.C."/>
            <person name="Lee H."/>
            <person name="Ostrov N."/>
        </authorList>
    </citation>
    <scope>NUCLEOTIDE SEQUENCE [LARGE SCALE GENOMIC DNA]</scope>
    <source>
        <strain evidence="9 11">ATCC 23090</strain>
    </source>
</reference>
<keyword evidence="11" id="KW-1185">Reference proteome</keyword>
<dbReference type="EMBL" id="FPIZ01000017">
    <property type="protein sequence ID" value="SFW79154.1"/>
    <property type="molecule type" value="Genomic_DNA"/>
</dbReference>
<accession>A0A1K1S4N4</accession>
<evidence type="ECO:0000256" key="4">
    <source>
        <dbReference type="ARBA" id="ARBA00023136"/>
    </source>
</evidence>
<dbReference type="GO" id="GO:0009279">
    <property type="term" value="C:cell outer membrane"/>
    <property type="evidence" value="ECO:0007669"/>
    <property type="project" value="UniProtKB-SubCell"/>
</dbReference>
<evidence type="ECO:0000259" key="7">
    <source>
        <dbReference type="Pfam" id="PF14322"/>
    </source>
</evidence>
<dbReference type="STRING" id="1004.SAMN05661012_04728"/>
<dbReference type="Pfam" id="PF14322">
    <property type="entry name" value="SusD-like_3"/>
    <property type="match status" value="1"/>
</dbReference>
<feature type="domain" description="RagB/SusD" evidence="6">
    <location>
        <begin position="258"/>
        <end position="516"/>
    </location>
</feature>
<dbReference type="Proteomes" id="UP000183788">
    <property type="component" value="Unassembled WGS sequence"/>
</dbReference>
<evidence type="ECO:0000313" key="8">
    <source>
        <dbReference type="EMBL" id="SFW79154.1"/>
    </source>
</evidence>
<keyword evidence="5" id="KW-0998">Cell outer membrane</keyword>